<organism evidence="2 3">
    <name type="scientific">Entomortierella chlamydospora</name>
    <dbReference type="NCBI Taxonomy" id="101097"/>
    <lineage>
        <taxon>Eukaryota</taxon>
        <taxon>Fungi</taxon>
        <taxon>Fungi incertae sedis</taxon>
        <taxon>Mucoromycota</taxon>
        <taxon>Mortierellomycotina</taxon>
        <taxon>Mortierellomycetes</taxon>
        <taxon>Mortierellales</taxon>
        <taxon>Mortierellaceae</taxon>
        <taxon>Entomortierella</taxon>
    </lineage>
</organism>
<sequence>VIFHHGSQKKNEQLDPVLKPAETFPYISHSELEDDEAETGNLRQDPQAHQGHSHPQRSRFPGTILTGLDPGPRVTDVNFEDIN</sequence>
<accession>A0A9P6MHI4</accession>
<feature type="non-terminal residue" evidence="2">
    <location>
        <position position="1"/>
    </location>
</feature>
<dbReference type="EMBL" id="JAAAID010003053">
    <property type="protein sequence ID" value="KAG0001292.1"/>
    <property type="molecule type" value="Genomic_DNA"/>
</dbReference>
<dbReference type="AlphaFoldDB" id="A0A9P6MHI4"/>
<gene>
    <name evidence="2" type="ORF">BGZ80_006205</name>
</gene>
<name>A0A9P6MHI4_9FUNG</name>
<proteinExistence type="predicted"/>
<comment type="caution">
    <text evidence="2">The sequence shown here is derived from an EMBL/GenBank/DDBJ whole genome shotgun (WGS) entry which is preliminary data.</text>
</comment>
<feature type="region of interest" description="Disordered" evidence="1">
    <location>
        <begin position="1"/>
        <end position="83"/>
    </location>
</feature>
<protein>
    <submittedName>
        <fullName evidence="2">Uncharacterized protein</fullName>
    </submittedName>
</protein>
<evidence type="ECO:0000313" key="2">
    <source>
        <dbReference type="EMBL" id="KAG0001292.1"/>
    </source>
</evidence>
<reference evidence="2" key="1">
    <citation type="journal article" date="2020" name="Fungal Divers.">
        <title>Resolving the Mortierellaceae phylogeny through synthesis of multi-gene phylogenetics and phylogenomics.</title>
        <authorList>
            <person name="Vandepol N."/>
            <person name="Liber J."/>
            <person name="Desiro A."/>
            <person name="Na H."/>
            <person name="Kennedy M."/>
            <person name="Barry K."/>
            <person name="Grigoriev I.V."/>
            <person name="Miller A.N."/>
            <person name="O'Donnell K."/>
            <person name="Stajich J.E."/>
            <person name="Bonito G."/>
        </authorList>
    </citation>
    <scope>NUCLEOTIDE SEQUENCE</scope>
    <source>
        <strain evidence="2">NRRL 2769</strain>
    </source>
</reference>
<evidence type="ECO:0000313" key="3">
    <source>
        <dbReference type="Proteomes" id="UP000703661"/>
    </source>
</evidence>
<evidence type="ECO:0000256" key="1">
    <source>
        <dbReference type="SAM" id="MobiDB-lite"/>
    </source>
</evidence>
<keyword evidence="3" id="KW-1185">Reference proteome</keyword>
<dbReference type="Proteomes" id="UP000703661">
    <property type="component" value="Unassembled WGS sequence"/>
</dbReference>